<feature type="region of interest" description="Disordered" evidence="2">
    <location>
        <begin position="904"/>
        <end position="957"/>
    </location>
</feature>
<proteinExistence type="predicted"/>
<name>A0A0M0JRP9_9EUKA</name>
<organism evidence="3 4">
    <name type="scientific">Chrysochromulina tobinii</name>
    <dbReference type="NCBI Taxonomy" id="1460289"/>
    <lineage>
        <taxon>Eukaryota</taxon>
        <taxon>Haptista</taxon>
        <taxon>Haptophyta</taxon>
        <taxon>Prymnesiophyceae</taxon>
        <taxon>Prymnesiales</taxon>
        <taxon>Chrysochromulinaceae</taxon>
        <taxon>Chrysochromulina</taxon>
    </lineage>
</organism>
<dbReference type="AlphaFoldDB" id="A0A0M0JRP9"/>
<comment type="caution">
    <text evidence="3">The sequence shown here is derived from an EMBL/GenBank/DDBJ whole genome shotgun (WGS) entry which is preliminary data.</text>
</comment>
<sequence length="978" mass="104706">MSNRTQTGIPVLTKEEKAAPEEVEATKEAAQRLKSCNDVISEALESSMQGVTAVLAEALGMSAGARSPAEIITPALEKKVFAVFEQLARRAAYATSSLHDAHEASTRKKLKAQTSAMELKLNVQRKASQKQLENHHVELQANYDKKLADTIKELVQGDGAAMAAMNRADELAEKCGKLQNEVTRLRELTGVAQAKVQSLEEAVAEAKNREWTLEARGAEAEARITELSEELARTDAPALRRKLDESEKRCEKLESDFETTKMHLAAAHARITREQEMAMAECNLLNEGLTATREAQAQAEAEVAFLREEMERVRADERSTAQEKERLAHEKVEVMQGTMTMMGKDLHAAQEALRQARADIQGYQNTIREVANRQQSAVNEEMEELKDNLEAAQARTSTLQALLQEEKTIMLGKVEQLGQRTKEVLALEKRLQQVTAERDKRELLVTQLQAELDAGFERNADASKAVAGQTIAELSTRIEALSAEIEPAKALAASGADLVEQLRQARSDLEGARRGDKTWEVVGRLQRDMEGAKAIARGLLSEDEAGVVRPAGMCAHLEAVVLKFRQATDLLERTRIALRQATEALEHAERANRAERALLSTSAIMGLKQLSVHLTYTLSGLRIGEERPTGEPSASVLAIKQLSFSQSVPVLPSAAPSVPSRRRVWAVSGEPIPRLLMPQPPGARNLLQGRSAVQYVEKAEAKVEATIDRSGLIEYPGLMATVEQAAAADEEKAAAKGGGSPRTVGLSRNRDSVEVHSFPGSPQGSPTGSKTRFLDSPTGPNKKIISPRSKPSPTSPRGSVAVGTAALAGSVAMSGVVINGPVAGAAGLVKGPTLGGGVTIGAATGVVPLGNATGRSPSPIGARTRQEVVDEVAAAHREVRQALRAAKAVEAAMMQVLPEPLPDVHATRRMPSKPLGGGSPIKPTGISLSPPSSLPPPPSKQPKRQMQPSTATGLPALPPAACISLAIQGDPKELAVTG</sequence>
<feature type="compositionally biased region" description="Polar residues" evidence="2">
    <location>
        <begin position="760"/>
        <end position="770"/>
    </location>
</feature>
<feature type="region of interest" description="Disordered" evidence="2">
    <location>
        <begin position="1"/>
        <end position="20"/>
    </location>
</feature>
<gene>
    <name evidence="3" type="ORF">Ctob_011791</name>
</gene>
<accession>A0A0M0JRP9</accession>
<dbReference type="EMBL" id="JWZX01002439">
    <property type="protein sequence ID" value="KOO29281.1"/>
    <property type="molecule type" value="Genomic_DNA"/>
</dbReference>
<dbReference type="PANTHER" id="PTHR23159:SF31">
    <property type="entry name" value="CENTROSOME-ASSOCIATED PROTEIN CEP250 ISOFORM X1"/>
    <property type="match status" value="1"/>
</dbReference>
<evidence type="ECO:0000256" key="1">
    <source>
        <dbReference type="SAM" id="Coils"/>
    </source>
</evidence>
<evidence type="ECO:0000256" key="2">
    <source>
        <dbReference type="SAM" id="MobiDB-lite"/>
    </source>
</evidence>
<protein>
    <submittedName>
        <fullName evidence="3">Uncharacterized protein</fullName>
    </submittedName>
</protein>
<dbReference type="Proteomes" id="UP000037460">
    <property type="component" value="Unassembled WGS sequence"/>
</dbReference>
<feature type="coiled-coil region" evidence="1">
    <location>
        <begin position="571"/>
        <end position="598"/>
    </location>
</feature>
<feature type="region of interest" description="Disordered" evidence="2">
    <location>
        <begin position="730"/>
        <end position="800"/>
    </location>
</feature>
<keyword evidence="4" id="KW-1185">Reference proteome</keyword>
<dbReference type="PANTHER" id="PTHR23159">
    <property type="entry name" value="CENTROSOMAL PROTEIN 2"/>
    <property type="match status" value="1"/>
</dbReference>
<evidence type="ECO:0000313" key="3">
    <source>
        <dbReference type="EMBL" id="KOO29281.1"/>
    </source>
</evidence>
<keyword evidence="1" id="KW-0175">Coiled coil</keyword>
<feature type="coiled-coil region" evidence="1">
    <location>
        <begin position="161"/>
        <end position="263"/>
    </location>
</feature>
<evidence type="ECO:0000313" key="4">
    <source>
        <dbReference type="Proteomes" id="UP000037460"/>
    </source>
</evidence>
<feature type="compositionally biased region" description="Low complexity" evidence="2">
    <location>
        <begin position="780"/>
        <end position="799"/>
    </location>
</feature>
<feature type="coiled-coil region" evidence="1">
    <location>
        <begin position="289"/>
        <end position="402"/>
    </location>
</feature>
<reference evidence="4" key="1">
    <citation type="journal article" date="2015" name="PLoS Genet.">
        <title>Genome Sequence and Transcriptome Analyses of Chrysochromulina tobin: Metabolic Tools for Enhanced Algal Fitness in the Prominent Order Prymnesiales (Haptophyceae).</title>
        <authorList>
            <person name="Hovde B.T."/>
            <person name="Deodato C.R."/>
            <person name="Hunsperger H.M."/>
            <person name="Ryken S.A."/>
            <person name="Yost W."/>
            <person name="Jha R.K."/>
            <person name="Patterson J."/>
            <person name="Monnat R.J. Jr."/>
            <person name="Barlow S.B."/>
            <person name="Starkenburg S.R."/>
            <person name="Cattolico R.A."/>
        </authorList>
    </citation>
    <scope>NUCLEOTIDE SEQUENCE</scope>
    <source>
        <strain evidence="4">CCMP291</strain>
    </source>
</reference>